<gene>
    <name evidence="1" type="ORF">H7I77_11915</name>
</gene>
<dbReference type="SUPFAM" id="SSF55961">
    <property type="entry name" value="Bet v1-like"/>
    <property type="match status" value="1"/>
</dbReference>
<organism evidence="1 2">
    <name type="scientific">Mycolicibacterium novocastrense</name>
    <name type="common">Mycobacterium novocastrense</name>
    <dbReference type="NCBI Taxonomy" id="59813"/>
    <lineage>
        <taxon>Bacteria</taxon>
        <taxon>Bacillati</taxon>
        <taxon>Actinomycetota</taxon>
        <taxon>Actinomycetes</taxon>
        <taxon>Mycobacteriales</taxon>
        <taxon>Mycobacteriaceae</taxon>
        <taxon>Mycolicibacterium</taxon>
    </lineage>
</organism>
<dbReference type="RefSeq" id="WP_067390099.1">
    <property type="nucleotide sequence ID" value="NZ_BCTA01000036.1"/>
</dbReference>
<dbReference type="AlphaFoldDB" id="A0AAW5SKK7"/>
<proteinExistence type="predicted"/>
<dbReference type="Proteomes" id="UP001207528">
    <property type="component" value="Unassembled WGS sequence"/>
</dbReference>
<comment type="caution">
    <text evidence="1">The sequence shown here is derived from an EMBL/GenBank/DDBJ whole genome shotgun (WGS) entry which is preliminary data.</text>
</comment>
<evidence type="ECO:0000313" key="2">
    <source>
        <dbReference type="Proteomes" id="UP001207528"/>
    </source>
</evidence>
<evidence type="ECO:0000313" key="1">
    <source>
        <dbReference type="EMBL" id="MCV7024050.1"/>
    </source>
</evidence>
<dbReference type="Gene3D" id="3.30.530.20">
    <property type="match status" value="1"/>
</dbReference>
<dbReference type="EMBL" id="JACKTI010000035">
    <property type="protein sequence ID" value="MCV7024050.1"/>
    <property type="molecule type" value="Genomic_DNA"/>
</dbReference>
<dbReference type="InterPro" id="IPR023393">
    <property type="entry name" value="START-like_dom_sf"/>
</dbReference>
<sequence length="146" mass="16232">MGSVVSCRVEQFSAASAAVVYDTLMDASRWQDWMPTVSAASWEAEPGESAVGAVRRVRNGLFVTRDQVTAAARPHHHAYVAMIRFLPISDFHGDVRIEKRPNGSLIVWTVTCRSHIPATGSLFRFTTRRSYTRLAAALAREAERRA</sequence>
<reference evidence="1" key="1">
    <citation type="submission" date="2020-07" db="EMBL/GenBank/DDBJ databases">
        <authorList>
            <person name="Pettersson B.M.F."/>
            <person name="Behra P.R.K."/>
            <person name="Ramesh M."/>
            <person name="Das S."/>
            <person name="Dasgupta S."/>
            <person name="Kirsebom L.A."/>
        </authorList>
    </citation>
    <scope>NUCLEOTIDE SEQUENCE</scope>
    <source>
        <strain evidence="1">DSM 44203</strain>
    </source>
</reference>
<protein>
    <submittedName>
        <fullName evidence="1">SRPBCC family protein</fullName>
    </submittedName>
</protein>
<accession>A0AAW5SKK7</accession>
<dbReference type="Pfam" id="PF10604">
    <property type="entry name" value="Polyketide_cyc2"/>
    <property type="match status" value="1"/>
</dbReference>
<reference evidence="1" key="2">
    <citation type="journal article" date="2022" name="BMC Genomics">
        <title>Comparative genome analysis of mycobacteria focusing on tRNA and non-coding RNA.</title>
        <authorList>
            <person name="Behra P.R.K."/>
            <person name="Pettersson B.M.F."/>
            <person name="Ramesh M."/>
            <person name="Das S."/>
            <person name="Dasgupta S."/>
            <person name="Kirsebom L.A."/>
        </authorList>
    </citation>
    <scope>NUCLEOTIDE SEQUENCE</scope>
    <source>
        <strain evidence="1">DSM 44203</strain>
    </source>
</reference>
<dbReference type="InterPro" id="IPR019587">
    <property type="entry name" value="Polyketide_cyclase/dehydratase"/>
</dbReference>
<name>A0AAW5SKK7_MYCNV</name>